<feature type="transmembrane region" description="Helical" evidence="3">
    <location>
        <begin position="483"/>
        <end position="502"/>
    </location>
</feature>
<reference evidence="6" key="2">
    <citation type="submission" date="2010-05" db="EMBL/GenBank/DDBJ databases">
        <title>The Genome Sequence of Magnaporthe poae strain ATCC 64411.</title>
        <authorList>
            <consortium name="The Broad Institute Genome Sequencing Platform"/>
            <consortium name="Broad Institute Genome Sequencing Center for Infectious Disease"/>
            <person name="Ma L.-J."/>
            <person name="Dead R."/>
            <person name="Young S."/>
            <person name="Zeng Q."/>
            <person name="Koehrsen M."/>
            <person name="Alvarado L."/>
            <person name="Berlin A."/>
            <person name="Chapman S.B."/>
            <person name="Chen Z."/>
            <person name="Freedman E."/>
            <person name="Gellesch M."/>
            <person name="Goldberg J."/>
            <person name="Griggs A."/>
            <person name="Gujja S."/>
            <person name="Heilman E.R."/>
            <person name="Heiman D."/>
            <person name="Hepburn T."/>
            <person name="Howarth C."/>
            <person name="Jen D."/>
            <person name="Larson L."/>
            <person name="Mehta T."/>
            <person name="Neiman D."/>
            <person name="Pearson M."/>
            <person name="Roberts A."/>
            <person name="Saif S."/>
            <person name="Shea T."/>
            <person name="Shenoy N."/>
            <person name="Sisk P."/>
            <person name="Stolte C."/>
            <person name="Sykes S."/>
            <person name="Walk T."/>
            <person name="White J."/>
            <person name="Yandava C."/>
            <person name="Haas B."/>
            <person name="Nusbaum C."/>
            <person name="Birren B."/>
        </authorList>
    </citation>
    <scope>NUCLEOTIDE SEQUENCE</scope>
    <source>
        <strain evidence="6">ATCC 64411</strain>
    </source>
</reference>
<organism evidence="7 8">
    <name type="scientific">Magnaporthiopsis poae (strain ATCC 64411 / 73-15)</name>
    <name type="common">Kentucky bluegrass fungus</name>
    <name type="synonym">Magnaporthe poae</name>
    <dbReference type="NCBI Taxonomy" id="644358"/>
    <lineage>
        <taxon>Eukaryota</taxon>
        <taxon>Fungi</taxon>
        <taxon>Dikarya</taxon>
        <taxon>Ascomycota</taxon>
        <taxon>Pezizomycotina</taxon>
        <taxon>Sordariomycetes</taxon>
        <taxon>Sordariomycetidae</taxon>
        <taxon>Magnaporthales</taxon>
        <taxon>Magnaporthaceae</taxon>
        <taxon>Magnaporthiopsis</taxon>
    </lineage>
</organism>
<keyword evidence="3" id="KW-0472">Membrane</keyword>
<evidence type="ECO:0000259" key="5">
    <source>
        <dbReference type="Pfam" id="PF24534"/>
    </source>
</evidence>
<reference evidence="7" key="5">
    <citation type="submission" date="2015-06" db="UniProtKB">
        <authorList>
            <consortium name="EnsemblFungi"/>
        </authorList>
    </citation>
    <scope>IDENTIFICATION</scope>
    <source>
        <strain evidence="7">ATCC 64411</strain>
    </source>
</reference>
<dbReference type="EMBL" id="ADBL01000357">
    <property type="status" value="NOT_ANNOTATED_CDS"/>
    <property type="molecule type" value="Genomic_DNA"/>
</dbReference>
<dbReference type="AlphaFoldDB" id="A0A0C4DNT5"/>
<gene>
    <name evidence="6" type="ORF">MAPG_01480</name>
</gene>
<dbReference type="InterPro" id="IPR006121">
    <property type="entry name" value="HMA_dom"/>
</dbReference>
<dbReference type="GO" id="GO:0046872">
    <property type="term" value="F:metal ion binding"/>
    <property type="evidence" value="ECO:0007669"/>
    <property type="project" value="UniProtKB-KW"/>
</dbReference>
<accession>A0A0C4DNT5</accession>
<evidence type="ECO:0000256" key="2">
    <source>
        <dbReference type="SAM" id="MobiDB-lite"/>
    </source>
</evidence>
<dbReference type="Proteomes" id="UP000011715">
    <property type="component" value="Unassembled WGS sequence"/>
</dbReference>
<sequence>MGPRRCRDTSVDKCCGTTVNKSCNTLDKDCDTPVADCCDSPGDDCCDTPGEDCCDDETCYEADSTSTVPSTQTLECCNTNEEHCDVKCIYAAATAECEKTCDGDAAHDAATGHEHVHDQNGQHGSACNSHIAKAFEQYSAYLETARCICRSILERGLPSAACCNGEQQQRQSASQKHRGGHLDTHTTTSKSRHGQGLDVADAETTAHGLRKKATHHHHGMKRRLKAKQQNPAGDHGQGHDHSKMVIEVVKEDCKSDCCGADRGRGDCQTEPMFTNVGKPLATVLVGERDIEDGAALEYVALIVDGMTCSGCGNKFERTLKAASPGVSGVRVNFVMGSAEFSLDPSYGDKAEDVIRIAERATGFRCARMSDGDQTLDLLVASNRAAAALCELQVQGVTQVAPLDKKRVRVTYDPAVIGPRTLLERIGDLSGGLAPPSDDPSISSGRKRLWDQLIKTIVAAVLTLPVLVLAWGKESVHVDPITSASVSIALATLVQFVAVPDFYRPAISALIHSGSVEMDMLVVISITAAYVYSLVAFGHRVAGAPLETAEFFETSTLLITLIVSVLPVIVAAATMFAAKKDRAATGIKGGGGL</sequence>
<proteinExistence type="predicted"/>
<dbReference type="EMBL" id="ADBL01000356">
    <property type="status" value="NOT_ANNOTATED_CDS"/>
    <property type="molecule type" value="Genomic_DNA"/>
</dbReference>
<dbReference type="InterPro" id="IPR017969">
    <property type="entry name" value="Heavy-metal-associated_CS"/>
</dbReference>
<name>A0A0C4DNT5_MAGP6</name>
<dbReference type="PROSITE" id="PS01047">
    <property type="entry name" value="HMA_1"/>
    <property type="match status" value="1"/>
</dbReference>
<feature type="transmembrane region" description="Helical" evidence="3">
    <location>
        <begin position="514"/>
        <end position="536"/>
    </location>
</feature>
<keyword evidence="1" id="KW-0479">Metal-binding</keyword>
<dbReference type="eggNOG" id="KOG0207">
    <property type="taxonomic scope" value="Eukaryota"/>
</dbReference>
<dbReference type="EMBL" id="GL876966">
    <property type="protein sequence ID" value="KLU82408.1"/>
    <property type="molecule type" value="Genomic_DNA"/>
</dbReference>
<dbReference type="OrthoDB" id="432719at2759"/>
<reference evidence="6" key="3">
    <citation type="submission" date="2011-03" db="EMBL/GenBank/DDBJ databases">
        <title>Annotation of Magnaporthe poae ATCC 64411.</title>
        <authorList>
            <person name="Ma L.-J."/>
            <person name="Dead R."/>
            <person name="Young S.K."/>
            <person name="Zeng Q."/>
            <person name="Gargeya S."/>
            <person name="Fitzgerald M."/>
            <person name="Haas B."/>
            <person name="Abouelleil A."/>
            <person name="Alvarado L."/>
            <person name="Arachchi H.M."/>
            <person name="Berlin A."/>
            <person name="Brown A."/>
            <person name="Chapman S.B."/>
            <person name="Chen Z."/>
            <person name="Dunbar C."/>
            <person name="Freedman E."/>
            <person name="Gearin G."/>
            <person name="Gellesch M."/>
            <person name="Goldberg J."/>
            <person name="Griggs A."/>
            <person name="Gujja S."/>
            <person name="Heiman D."/>
            <person name="Howarth C."/>
            <person name="Larson L."/>
            <person name="Lui A."/>
            <person name="MacDonald P.J.P."/>
            <person name="Mehta T."/>
            <person name="Montmayeur A."/>
            <person name="Murphy C."/>
            <person name="Neiman D."/>
            <person name="Pearson M."/>
            <person name="Priest M."/>
            <person name="Roberts A."/>
            <person name="Saif S."/>
            <person name="Shea T."/>
            <person name="Shenoy N."/>
            <person name="Sisk P."/>
            <person name="Stolte C."/>
            <person name="Sykes S."/>
            <person name="Yandava C."/>
            <person name="Wortman J."/>
            <person name="Nusbaum C."/>
            <person name="Birren B."/>
        </authorList>
    </citation>
    <scope>NUCLEOTIDE SEQUENCE</scope>
    <source>
        <strain evidence="6">ATCC 64411</strain>
    </source>
</reference>
<dbReference type="InterPro" id="IPR056236">
    <property type="entry name" value="HMA_PCA1"/>
</dbReference>
<feature type="domain" description="PCA1 HMA heavy metal-associated" evidence="5">
    <location>
        <begin position="368"/>
        <end position="435"/>
    </location>
</feature>
<evidence type="ECO:0000313" key="6">
    <source>
        <dbReference type="EMBL" id="KLU82408.1"/>
    </source>
</evidence>
<evidence type="ECO:0000259" key="4">
    <source>
        <dbReference type="Pfam" id="PF00403"/>
    </source>
</evidence>
<evidence type="ECO:0000256" key="1">
    <source>
        <dbReference type="ARBA" id="ARBA00022723"/>
    </source>
</evidence>
<evidence type="ECO:0000313" key="8">
    <source>
        <dbReference type="Proteomes" id="UP000011715"/>
    </source>
</evidence>
<reference evidence="8" key="1">
    <citation type="submission" date="2010-05" db="EMBL/GenBank/DDBJ databases">
        <title>The genome sequence of Magnaporthe poae strain ATCC 64411.</title>
        <authorList>
            <person name="Ma L.-J."/>
            <person name="Dead R."/>
            <person name="Young S."/>
            <person name="Zeng Q."/>
            <person name="Koehrsen M."/>
            <person name="Alvarado L."/>
            <person name="Berlin A."/>
            <person name="Chapman S.B."/>
            <person name="Chen Z."/>
            <person name="Freedman E."/>
            <person name="Gellesch M."/>
            <person name="Goldberg J."/>
            <person name="Griggs A."/>
            <person name="Gujja S."/>
            <person name="Heilman E.R."/>
            <person name="Heiman D."/>
            <person name="Hepburn T."/>
            <person name="Howarth C."/>
            <person name="Jen D."/>
            <person name="Larson L."/>
            <person name="Mehta T."/>
            <person name="Neiman D."/>
            <person name="Pearson M."/>
            <person name="Roberts A."/>
            <person name="Saif S."/>
            <person name="Shea T."/>
            <person name="Shenoy N."/>
            <person name="Sisk P."/>
            <person name="Stolte C."/>
            <person name="Sykes S."/>
            <person name="Walk T."/>
            <person name="White J."/>
            <person name="Yandava C."/>
            <person name="Haas B."/>
            <person name="Nusbaum C."/>
            <person name="Birren B."/>
        </authorList>
    </citation>
    <scope>NUCLEOTIDE SEQUENCE [LARGE SCALE GENOMIC DNA]</scope>
    <source>
        <strain evidence="8">ATCC 64411 / 73-15</strain>
    </source>
</reference>
<dbReference type="Pfam" id="PF24534">
    <property type="entry name" value="HMA_PCA1"/>
    <property type="match status" value="1"/>
</dbReference>
<dbReference type="CDD" id="cd00371">
    <property type="entry name" value="HMA"/>
    <property type="match status" value="1"/>
</dbReference>
<evidence type="ECO:0000256" key="3">
    <source>
        <dbReference type="SAM" id="Phobius"/>
    </source>
</evidence>
<dbReference type="VEuPathDB" id="FungiDB:MAPG_01480"/>
<dbReference type="EMBL" id="ADBL01000358">
    <property type="status" value="NOT_ANNOTATED_CDS"/>
    <property type="molecule type" value="Genomic_DNA"/>
</dbReference>
<keyword evidence="3" id="KW-0812">Transmembrane</keyword>
<feature type="transmembrane region" description="Helical" evidence="3">
    <location>
        <begin position="452"/>
        <end position="471"/>
    </location>
</feature>
<feature type="domain" description="HMA" evidence="4">
    <location>
        <begin position="301"/>
        <end position="359"/>
    </location>
</feature>
<evidence type="ECO:0000313" key="7">
    <source>
        <dbReference type="EnsemblFungi" id="MAPG_01480T0"/>
    </source>
</evidence>
<feature type="region of interest" description="Disordered" evidence="2">
    <location>
        <begin position="172"/>
        <end position="241"/>
    </location>
</feature>
<dbReference type="Gene3D" id="3.30.70.100">
    <property type="match status" value="1"/>
</dbReference>
<dbReference type="PANTHER" id="PTHR46594:SF4">
    <property type="entry name" value="P-TYPE CATION-TRANSPORTING ATPASE"/>
    <property type="match status" value="1"/>
</dbReference>
<reference evidence="7" key="4">
    <citation type="journal article" date="2015" name="G3 (Bethesda)">
        <title>Genome sequences of three phytopathogenic species of the Magnaporthaceae family of fungi.</title>
        <authorList>
            <person name="Okagaki L.H."/>
            <person name="Nunes C.C."/>
            <person name="Sailsbery J."/>
            <person name="Clay B."/>
            <person name="Brown D."/>
            <person name="John T."/>
            <person name="Oh Y."/>
            <person name="Young N."/>
            <person name="Fitzgerald M."/>
            <person name="Haas B.J."/>
            <person name="Zeng Q."/>
            <person name="Young S."/>
            <person name="Adiconis X."/>
            <person name="Fan L."/>
            <person name="Levin J.Z."/>
            <person name="Mitchell T.K."/>
            <person name="Okubara P.A."/>
            <person name="Farman M.L."/>
            <person name="Kohn L.M."/>
            <person name="Birren B."/>
            <person name="Ma L.-J."/>
            <person name="Dean R.A."/>
        </authorList>
    </citation>
    <scope>NUCLEOTIDE SEQUENCE</scope>
    <source>
        <strain evidence="7">ATCC 64411 / 73-15</strain>
    </source>
</reference>
<dbReference type="InterPro" id="IPR036163">
    <property type="entry name" value="HMA_dom_sf"/>
</dbReference>
<keyword evidence="3" id="KW-1133">Transmembrane helix</keyword>
<dbReference type="SUPFAM" id="SSF55008">
    <property type="entry name" value="HMA, heavy metal-associated domain"/>
    <property type="match status" value="1"/>
</dbReference>
<dbReference type="PANTHER" id="PTHR46594">
    <property type="entry name" value="P-TYPE CATION-TRANSPORTING ATPASE"/>
    <property type="match status" value="1"/>
</dbReference>
<keyword evidence="8" id="KW-1185">Reference proteome</keyword>
<feature type="compositionally biased region" description="Basic residues" evidence="2">
    <location>
        <begin position="208"/>
        <end position="226"/>
    </location>
</feature>
<dbReference type="EnsemblFungi" id="MAPG_01480T0">
    <property type="protein sequence ID" value="MAPG_01480T0"/>
    <property type="gene ID" value="MAPG_01480"/>
</dbReference>
<feature type="transmembrane region" description="Helical" evidence="3">
    <location>
        <begin position="556"/>
        <end position="577"/>
    </location>
</feature>
<dbReference type="STRING" id="644358.A0A0C4DNT5"/>
<dbReference type="Pfam" id="PF00403">
    <property type="entry name" value="HMA"/>
    <property type="match status" value="1"/>
</dbReference>
<protein>
    <submittedName>
        <fullName evidence="6">Cation-transporting ATPase pacS</fullName>
    </submittedName>
</protein>